<dbReference type="Gene3D" id="1.10.110.10">
    <property type="entry name" value="Plant lipid-transfer and hydrophobic proteins"/>
    <property type="match status" value="1"/>
</dbReference>
<dbReference type="CDD" id="cd01958">
    <property type="entry name" value="HPS_like"/>
    <property type="match status" value="1"/>
</dbReference>
<keyword evidence="4" id="KW-1185">Reference proteome</keyword>
<proteinExistence type="predicted"/>
<dbReference type="Gramene" id="KZN04330">
    <property type="protein sequence ID" value="KZN04330"/>
    <property type="gene ID" value="DCAR_005167"/>
</dbReference>
<dbReference type="EMBL" id="CP093344">
    <property type="protein sequence ID" value="WOG86568.1"/>
    <property type="molecule type" value="Genomic_DNA"/>
</dbReference>
<dbReference type="InterPro" id="IPR051636">
    <property type="entry name" value="Plant_LTP/defense-related"/>
</dbReference>
<gene>
    <name evidence="2" type="ORF">DCAR_005167</name>
    <name evidence="3" type="ORF">DCAR_0205783</name>
</gene>
<dbReference type="InterPro" id="IPR036312">
    <property type="entry name" value="Bifun_inhib/LTP/seed_sf"/>
</dbReference>
<feature type="domain" description="Hydrophobic seed protein" evidence="1">
    <location>
        <begin position="146"/>
        <end position="233"/>
    </location>
</feature>
<dbReference type="STRING" id="79200.A0A166CTW9"/>
<dbReference type="InterPro" id="IPR027923">
    <property type="entry name" value="Hydrophob_seed_dom"/>
</dbReference>
<evidence type="ECO:0000259" key="1">
    <source>
        <dbReference type="Pfam" id="PF14547"/>
    </source>
</evidence>
<organism evidence="2">
    <name type="scientific">Daucus carota subsp. sativus</name>
    <name type="common">Carrot</name>
    <dbReference type="NCBI Taxonomy" id="79200"/>
    <lineage>
        <taxon>Eukaryota</taxon>
        <taxon>Viridiplantae</taxon>
        <taxon>Streptophyta</taxon>
        <taxon>Embryophyta</taxon>
        <taxon>Tracheophyta</taxon>
        <taxon>Spermatophyta</taxon>
        <taxon>Magnoliopsida</taxon>
        <taxon>eudicotyledons</taxon>
        <taxon>Gunneridae</taxon>
        <taxon>Pentapetalae</taxon>
        <taxon>asterids</taxon>
        <taxon>campanulids</taxon>
        <taxon>Apiales</taxon>
        <taxon>Apiaceae</taxon>
        <taxon>Apioideae</taxon>
        <taxon>Scandiceae</taxon>
        <taxon>Daucinae</taxon>
        <taxon>Daucus</taxon>
        <taxon>Daucus sect. Daucus</taxon>
    </lineage>
</organism>
<dbReference type="Proteomes" id="UP000077755">
    <property type="component" value="Chromosome 2"/>
</dbReference>
<dbReference type="PANTHER" id="PTHR31731">
    <property type="match status" value="1"/>
</dbReference>
<dbReference type="SUPFAM" id="SSF47699">
    <property type="entry name" value="Bifunctional inhibitor/lipid-transfer protein/seed storage 2S albumin"/>
    <property type="match status" value="1"/>
</dbReference>
<accession>A0A166CTW9</accession>
<reference evidence="2" key="1">
    <citation type="journal article" date="2016" name="Nat. Genet.">
        <title>A high-quality carrot genome assembly provides new insights into carotenoid accumulation and asterid genome evolution.</title>
        <authorList>
            <person name="Iorizzo M."/>
            <person name="Ellison S."/>
            <person name="Senalik D."/>
            <person name="Zeng P."/>
            <person name="Satapoomin P."/>
            <person name="Huang J."/>
            <person name="Bowman M."/>
            <person name="Iovene M."/>
            <person name="Sanseverino W."/>
            <person name="Cavagnaro P."/>
            <person name="Yildiz M."/>
            <person name="Macko-Podgorni A."/>
            <person name="Moranska E."/>
            <person name="Grzebelus E."/>
            <person name="Grzebelus D."/>
            <person name="Ashrafi H."/>
            <person name="Zheng Z."/>
            <person name="Cheng S."/>
            <person name="Spooner D."/>
            <person name="Van Deynze A."/>
            <person name="Simon P."/>
        </authorList>
    </citation>
    <scope>NUCLEOTIDE SEQUENCE [LARGE SCALE GENOMIC DNA]</scope>
    <source>
        <tissue evidence="2">Leaf</tissue>
    </source>
</reference>
<reference evidence="3" key="2">
    <citation type="submission" date="2022-03" db="EMBL/GenBank/DDBJ databases">
        <title>Draft title - Genomic analysis of global carrot germplasm unveils the trajectory of domestication and the origin of high carotenoid orange carrot.</title>
        <authorList>
            <person name="Iorizzo M."/>
            <person name="Ellison S."/>
            <person name="Senalik D."/>
            <person name="Macko-Podgorni A."/>
            <person name="Grzebelus D."/>
            <person name="Bostan H."/>
            <person name="Rolling W."/>
            <person name="Curaba J."/>
            <person name="Simon P."/>
        </authorList>
    </citation>
    <scope>NUCLEOTIDE SEQUENCE</scope>
    <source>
        <tissue evidence="3">Leaf</tissue>
    </source>
</reference>
<dbReference type="AlphaFoldDB" id="A0A166CTW9"/>
<dbReference type="Pfam" id="PF14547">
    <property type="entry name" value="Hydrophob_seed"/>
    <property type="match status" value="1"/>
</dbReference>
<protein>
    <recommendedName>
        <fullName evidence="1">Hydrophobic seed protein domain-containing protein</fullName>
    </recommendedName>
</protein>
<evidence type="ECO:0000313" key="4">
    <source>
        <dbReference type="Proteomes" id="UP000077755"/>
    </source>
</evidence>
<dbReference type="OMA" id="HVQCCPL"/>
<dbReference type="EMBL" id="LNRQ01000002">
    <property type="protein sequence ID" value="KZN04330.1"/>
    <property type="molecule type" value="Genomic_DNA"/>
</dbReference>
<evidence type="ECO:0000313" key="3">
    <source>
        <dbReference type="EMBL" id="WOG86568.1"/>
    </source>
</evidence>
<name>A0A166CTW9_DAUCS</name>
<evidence type="ECO:0000313" key="2">
    <source>
        <dbReference type="EMBL" id="KZN04330.1"/>
    </source>
</evidence>
<sequence>MWYNRKGLAPPPLQCYCIILFLITQINGQIPNLLPPIPNLLPPIPNLFPPIPNILPPVPNIQPPVPNLIPPIPNILPPIPNILPPVPNLIPPIPNILPPIPNLIPPIPNILPPIPNVLPPIPNLIPPIPNLPSIPGLQSPPAEAETCPKDTTKMKVECLDVLGVPVLPVGALLNPLRSPCCKLIEGLVNIEAAVCFCRALSFNNTNPKVNVPVSVVLLLNYCQKDRPPGFVCASS</sequence>